<accession>A0A1J5P8D3</accession>
<proteinExistence type="predicted"/>
<name>A0A1J5P8D3_9ZZZZ</name>
<gene>
    <name evidence="1" type="ORF">GALL_543900</name>
</gene>
<dbReference type="SUPFAM" id="SSF56059">
    <property type="entry name" value="Glutathione synthetase ATP-binding domain-like"/>
    <property type="match status" value="1"/>
</dbReference>
<dbReference type="EMBL" id="MLJW01008451">
    <property type="protein sequence ID" value="OIQ64063.1"/>
    <property type="molecule type" value="Genomic_DNA"/>
</dbReference>
<organism evidence="1">
    <name type="scientific">mine drainage metagenome</name>
    <dbReference type="NCBI Taxonomy" id="410659"/>
    <lineage>
        <taxon>unclassified sequences</taxon>
        <taxon>metagenomes</taxon>
        <taxon>ecological metagenomes</taxon>
    </lineage>
</organism>
<protein>
    <submittedName>
        <fullName evidence="1">Uncharacterized protein</fullName>
    </submittedName>
</protein>
<dbReference type="AlphaFoldDB" id="A0A1J5P8D3"/>
<reference evidence="1" key="1">
    <citation type="submission" date="2016-10" db="EMBL/GenBank/DDBJ databases">
        <title>Sequence of Gallionella enrichment culture.</title>
        <authorList>
            <person name="Poehlein A."/>
            <person name="Muehling M."/>
            <person name="Daniel R."/>
        </authorList>
    </citation>
    <scope>NUCLEOTIDE SEQUENCE</scope>
</reference>
<evidence type="ECO:0000313" key="1">
    <source>
        <dbReference type="EMBL" id="OIQ64063.1"/>
    </source>
</evidence>
<comment type="caution">
    <text evidence="1">The sequence shown here is derived from an EMBL/GenBank/DDBJ whole genome shotgun (WGS) entry which is preliminary data.</text>
</comment>
<sequence length="200" mass="22498">MERLATGQAPLADLLPGGTYPILLRPTGSHAGKGLEKLDHSEALAPYLRQSSAGAFYLSPFVDYRGPDGLFRKYRVSLIEGRPFICHMALAPHWMLHYLNAGMVEHAERRAEEARVFATFDQDFALRHAAAFRALQDRIALDYYALDCGETPDGTLLIFEADTAMVVHTMDPPDLFPYKAPQMLRIFQAFRALLQRHANH</sequence>